<evidence type="ECO:0000313" key="3">
    <source>
        <dbReference type="Proteomes" id="UP000815325"/>
    </source>
</evidence>
<comment type="caution">
    <text evidence="2">The sequence shown here is derived from an EMBL/GenBank/DDBJ whole genome shotgun (WGS) entry which is preliminary data.</text>
</comment>
<evidence type="ECO:0000256" key="1">
    <source>
        <dbReference type="SAM" id="Phobius"/>
    </source>
</evidence>
<dbReference type="EMBL" id="MU069866">
    <property type="protein sequence ID" value="KAF5832530.1"/>
    <property type="molecule type" value="Genomic_DNA"/>
</dbReference>
<dbReference type="Proteomes" id="UP000815325">
    <property type="component" value="Unassembled WGS sequence"/>
</dbReference>
<keyword evidence="3" id="KW-1185">Reference proteome</keyword>
<feature type="transmembrane region" description="Helical" evidence="1">
    <location>
        <begin position="155"/>
        <end position="178"/>
    </location>
</feature>
<evidence type="ECO:0000313" key="2">
    <source>
        <dbReference type="EMBL" id="KAF5832530.1"/>
    </source>
</evidence>
<keyword evidence="1" id="KW-0812">Transmembrane</keyword>
<name>A0ABQ7GD57_DUNSA</name>
<gene>
    <name evidence="2" type="ORF">DUNSADRAFT_11568</name>
</gene>
<organism evidence="2 3">
    <name type="scientific">Dunaliella salina</name>
    <name type="common">Green alga</name>
    <name type="synonym">Protococcus salinus</name>
    <dbReference type="NCBI Taxonomy" id="3046"/>
    <lineage>
        <taxon>Eukaryota</taxon>
        <taxon>Viridiplantae</taxon>
        <taxon>Chlorophyta</taxon>
        <taxon>core chlorophytes</taxon>
        <taxon>Chlorophyceae</taxon>
        <taxon>CS clade</taxon>
        <taxon>Chlamydomonadales</taxon>
        <taxon>Dunaliellaceae</taxon>
        <taxon>Dunaliella</taxon>
    </lineage>
</organism>
<keyword evidence="1" id="KW-0472">Membrane</keyword>
<keyword evidence="1" id="KW-1133">Transmembrane helix</keyword>
<reference evidence="2" key="1">
    <citation type="submission" date="2017-08" db="EMBL/GenBank/DDBJ databases">
        <authorList>
            <person name="Polle J.E."/>
            <person name="Barry K."/>
            <person name="Cushman J."/>
            <person name="Schmutz J."/>
            <person name="Tran D."/>
            <person name="Hathwaick L.T."/>
            <person name="Yim W.C."/>
            <person name="Jenkins J."/>
            <person name="Mckie-Krisberg Z.M."/>
            <person name="Prochnik S."/>
            <person name="Lindquist E."/>
            <person name="Dockter R.B."/>
            <person name="Adam C."/>
            <person name="Molina H."/>
            <person name="Bunkerborg J."/>
            <person name="Jin E."/>
            <person name="Buchheim M."/>
            <person name="Magnuson J."/>
        </authorList>
    </citation>
    <scope>NUCLEOTIDE SEQUENCE</scope>
    <source>
        <strain evidence="2">CCAP 19/18</strain>
    </source>
</reference>
<proteinExistence type="predicted"/>
<protein>
    <submittedName>
        <fullName evidence="2">Uncharacterized protein</fullName>
    </submittedName>
</protein>
<sequence length="190" mass="21341">AQRRRRHLLEELHRALSPEEVFYCHSGSSSCSSREGINNVLPVSNPKPCLELEEEDGMMACNSTEDDSSANTASQNSANLVYDDSQVNEHPIPRDSLRTIKLNKNSSRSLQLQDSLARSSYASLKSLGSRMLHGMKKTILEPADRVYRGTMNPFWVTYEVVTCLLLLSGLGLMLYYAFSLQPEEAPTDRR</sequence>
<feature type="non-terminal residue" evidence="2">
    <location>
        <position position="1"/>
    </location>
</feature>
<accession>A0ABQ7GD57</accession>